<dbReference type="SMART" id="SM00233">
    <property type="entry name" value="PH"/>
    <property type="match status" value="1"/>
</dbReference>
<dbReference type="InterPro" id="IPR023578">
    <property type="entry name" value="Ras_GEF_dom_sf"/>
</dbReference>
<accession>A0A177BF11</accession>
<reference evidence="6 7" key="1">
    <citation type="submission" date="2016-04" db="EMBL/GenBank/DDBJ databases">
        <title>The genome of Intoshia linei affirms orthonectids as highly simplified spiralians.</title>
        <authorList>
            <person name="Mikhailov K.V."/>
            <person name="Slusarev G.S."/>
            <person name="Nikitin M.A."/>
            <person name="Logacheva M.D."/>
            <person name="Penin A."/>
            <person name="Aleoshin V."/>
            <person name="Panchin Y.V."/>
        </authorList>
    </citation>
    <scope>NUCLEOTIDE SEQUENCE [LARGE SCALE GENOMIC DNA]</scope>
    <source>
        <strain evidence="6">Intl2013</strain>
        <tissue evidence="6">Whole animal</tissue>
    </source>
</reference>
<gene>
    <name evidence="6" type="ORF">A3Q56_00041</name>
</gene>
<evidence type="ECO:0000313" key="6">
    <source>
        <dbReference type="EMBL" id="OAF72162.1"/>
    </source>
</evidence>
<proteinExistence type="predicted"/>
<feature type="transmembrane region" description="Helical" evidence="4">
    <location>
        <begin position="15"/>
        <end position="39"/>
    </location>
</feature>
<dbReference type="Gene3D" id="1.10.840.10">
    <property type="entry name" value="Ras guanine-nucleotide exchange factors catalytic domain"/>
    <property type="match status" value="1"/>
</dbReference>
<dbReference type="AlphaFoldDB" id="A0A177BF11"/>
<dbReference type="SUPFAM" id="SSF50729">
    <property type="entry name" value="PH domain-like"/>
    <property type="match status" value="1"/>
</dbReference>
<dbReference type="GO" id="GO:0005085">
    <property type="term" value="F:guanyl-nucleotide exchange factor activity"/>
    <property type="evidence" value="ECO:0007669"/>
    <property type="project" value="UniProtKB-KW"/>
</dbReference>
<dbReference type="Gene3D" id="2.30.29.30">
    <property type="entry name" value="Pleckstrin-homology domain (PH domain)/Phosphotyrosine-binding domain (PTB)"/>
    <property type="match status" value="1"/>
</dbReference>
<dbReference type="InterPro" id="IPR001895">
    <property type="entry name" value="RASGEF_cat_dom"/>
</dbReference>
<keyword evidence="4" id="KW-0812">Transmembrane</keyword>
<dbReference type="Proteomes" id="UP000078046">
    <property type="component" value="Unassembled WGS sequence"/>
</dbReference>
<keyword evidence="4" id="KW-1133">Transmembrane helix</keyword>
<dbReference type="InterPro" id="IPR008937">
    <property type="entry name" value="Ras-like_GEF"/>
</dbReference>
<dbReference type="EMBL" id="LWCA01000002">
    <property type="protein sequence ID" value="OAF72162.1"/>
    <property type="molecule type" value="Genomic_DNA"/>
</dbReference>
<dbReference type="PROSITE" id="PS50009">
    <property type="entry name" value="RASGEF_CAT"/>
    <property type="match status" value="1"/>
</dbReference>
<evidence type="ECO:0000256" key="2">
    <source>
        <dbReference type="PROSITE-ProRule" id="PRU00168"/>
    </source>
</evidence>
<keyword evidence="1 2" id="KW-0344">Guanine-nucleotide releasing factor</keyword>
<feature type="non-terminal residue" evidence="6">
    <location>
        <position position="1"/>
    </location>
</feature>
<feature type="region of interest" description="Disordered" evidence="3">
    <location>
        <begin position="151"/>
        <end position="173"/>
    </location>
</feature>
<dbReference type="Pfam" id="PF00169">
    <property type="entry name" value="PH"/>
    <property type="match status" value="1"/>
</dbReference>
<dbReference type="InterPro" id="IPR011993">
    <property type="entry name" value="PH-like_dom_sf"/>
</dbReference>
<sequence length="709" mass="83332">YKAYIKLYELSIRDYYIFFYYVQLGDVYFIYTYVIYITYKYVICNDVLNNFKYNNDNIQLVTTFKVTENSSSQEEQHHDCKSFLYDVQLEKDREYTTKYENWVQKDTDCYSFTVKNGNAAKLNSIEHYKLNDVIKPINSLKFEKMNAKKQFIESSDDETEPESSADGPTPHESDYFTFDILKIGCEDIANQMTLIDKNNFSKIEPNEFLSCSWNTRDKCKLTPNIVAFTKQFNQYSFMVQDEILKYSIPKERAEVIMHFIRVAKKLYDLNNFSGCSAIVSAFQSNSIFRLSLTWDQVPKREYGIFIKLTRLFSENNNWSTYRLVEKNAKTALIPYIVVYLTDLMYVNVAYPKSTIFQSHHRNDHLGNIIRTICEFQKCDYSIKKIPFLHTYLSCVRYIEETKLFIEDDYYKLSLSLEPNIDDQVTSTPKKPKHSRVSSVGSNKLFNNKTSTPINSKLSQSFATPVKNLIDDSAVVESPYFSCYMRDESVGDVSLTSSIKRGQSNVKYEELIYEIENYVKRRTYFKKSKKIMVQKWTKYWACIHESCLIFFNCRHISGFAKKINRSSPCRVYNIIDWTITLCYDDNNPTECVNITNPLKGDTYQLKFYTKELALQWYTFLNKAAKLHIKLLPDNLIHFDDTSTESKSSNDNHKEDKELADKLRKTNLNCKKDKDHFEVPTSKVVAQSVKSLDKNVKKVYNENFQLMLKQK</sequence>
<organism evidence="6 7">
    <name type="scientific">Intoshia linei</name>
    <dbReference type="NCBI Taxonomy" id="1819745"/>
    <lineage>
        <taxon>Eukaryota</taxon>
        <taxon>Metazoa</taxon>
        <taxon>Spiralia</taxon>
        <taxon>Lophotrochozoa</taxon>
        <taxon>Mesozoa</taxon>
        <taxon>Orthonectida</taxon>
        <taxon>Rhopaluridae</taxon>
        <taxon>Intoshia</taxon>
    </lineage>
</organism>
<dbReference type="SUPFAM" id="SSF48366">
    <property type="entry name" value="Ras GEF"/>
    <property type="match status" value="1"/>
</dbReference>
<dbReference type="Pfam" id="PF00617">
    <property type="entry name" value="RasGEF"/>
    <property type="match status" value="1"/>
</dbReference>
<dbReference type="InterPro" id="IPR001849">
    <property type="entry name" value="PH_domain"/>
</dbReference>
<dbReference type="SMART" id="SM00147">
    <property type="entry name" value="RasGEF"/>
    <property type="match status" value="1"/>
</dbReference>
<evidence type="ECO:0000256" key="4">
    <source>
        <dbReference type="SAM" id="Phobius"/>
    </source>
</evidence>
<feature type="compositionally biased region" description="Acidic residues" evidence="3">
    <location>
        <begin position="154"/>
        <end position="163"/>
    </location>
</feature>
<comment type="caution">
    <text evidence="6">The sequence shown here is derived from an EMBL/GenBank/DDBJ whole genome shotgun (WGS) entry which is preliminary data.</text>
</comment>
<dbReference type="GO" id="GO:0007265">
    <property type="term" value="P:Ras protein signal transduction"/>
    <property type="evidence" value="ECO:0007669"/>
    <property type="project" value="TreeGrafter"/>
</dbReference>
<dbReference type="GO" id="GO:0005886">
    <property type="term" value="C:plasma membrane"/>
    <property type="evidence" value="ECO:0007669"/>
    <property type="project" value="TreeGrafter"/>
</dbReference>
<evidence type="ECO:0000313" key="7">
    <source>
        <dbReference type="Proteomes" id="UP000078046"/>
    </source>
</evidence>
<keyword evidence="7" id="KW-1185">Reference proteome</keyword>
<evidence type="ECO:0000256" key="3">
    <source>
        <dbReference type="SAM" id="MobiDB-lite"/>
    </source>
</evidence>
<keyword evidence="4" id="KW-0472">Membrane</keyword>
<dbReference type="InterPro" id="IPR036964">
    <property type="entry name" value="RASGEF_cat_dom_sf"/>
</dbReference>
<name>A0A177BF11_9BILA</name>
<protein>
    <submittedName>
        <fullName evidence="6">Ral GEF with PH domain and SH3-binding motif 1</fullName>
    </submittedName>
</protein>
<dbReference type="OrthoDB" id="10254377at2759"/>
<dbReference type="PANTHER" id="PTHR23113:SF368">
    <property type="entry name" value="CELL DIVISION CONTROL PROTEIN 25"/>
    <property type="match status" value="1"/>
</dbReference>
<evidence type="ECO:0000259" key="5">
    <source>
        <dbReference type="PROSITE" id="PS50009"/>
    </source>
</evidence>
<dbReference type="PANTHER" id="PTHR23113">
    <property type="entry name" value="GUANINE NUCLEOTIDE EXCHANGE FACTOR"/>
    <property type="match status" value="1"/>
</dbReference>
<feature type="domain" description="Ras-GEF" evidence="5">
    <location>
        <begin position="184"/>
        <end position="419"/>
    </location>
</feature>
<evidence type="ECO:0000256" key="1">
    <source>
        <dbReference type="ARBA" id="ARBA00022658"/>
    </source>
</evidence>